<dbReference type="GO" id="GO:0016020">
    <property type="term" value="C:membrane"/>
    <property type="evidence" value="ECO:0007669"/>
    <property type="project" value="UniProtKB-SubCell"/>
</dbReference>
<sequence length="501" mass="58400">MPNTPSSPPPSKKQSPTSRNITPHINNNLPFPSSSSFVIRSPIPLSYGFGFTFAFVALTLFFLSNNYNYQASYSYHNRSHFPTLFSLFFPITRSPENDSQKISNSSLDEIPSIKGVKEEGKVGTHGVLSKRESDELKQSKGDLLDLLNFCDIYNGSWVRDDSYPLYQGGSCPHIDEQFNCFLNGRREKKYENFRWKPYGCNIPRLNGRELLELLRGKRLVYVGDSLNRNMWESMVCILRNSVEDKSKVFEASDRHEFRREDSYSFVFPDFNCSVEFFRSPFLVQEWEMTRMNESQKSTLRLDLVDRASDSYKSADVLVFNTGHWWTRGRTSRGKGYFQEGSHIYGKLNVIEAFEKAMMSWARWIDANIDPVKTLVFFRGYSPAHFRGGQWNSGGQCDSESEPIKNMTYLSKYPQKMRVLEGVMKGMKTPVIYMNITRMTDYRKDAHPSIYRKQNFTEEERPSQIRFQDCSHWCLPGVPDTWNELLYIQLLIKHNKEQQRQH</sequence>
<evidence type="ECO:0000259" key="9">
    <source>
        <dbReference type="Pfam" id="PF13839"/>
    </source>
</evidence>
<dbReference type="GO" id="GO:0005794">
    <property type="term" value="C:Golgi apparatus"/>
    <property type="evidence" value="ECO:0007669"/>
    <property type="project" value="TreeGrafter"/>
</dbReference>
<keyword evidence="4" id="KW-0735">Signal-anchor</keyword>
<name>A0A7J0GQ87_9ERIC</name>
<evidence type="ECO:0000256" key="3">
    <source>
        <dbReference type="ARBA" id="ARBA00022692"/>
    </source>
</evidence>
<dbReference type="OrthoDB" id="630188at2759"/>
<feature type="compositionally biased region" description="Pro residues" evidence="7">
    <location>
        <begin position="1"/>
        <end position="11"/>
    </location>
</feature>
<proteinExistence type="inferred from homology"/>
<dbReference type="InterPro" id="IPR025846">
    <property type="entry name" value="TBL_N"/>
</dbReference>
<comment type="subcellular location">
    <subcellularLocation>
        <location evidence="1">Membrane</location>
        <topology evidence="1">Single-pass membrane protein</topology>
    </subcellularLocation>
</comment>
<feature type="domain" description="Trichome birefringence-like N-terminal" evidence="10">
    <location>
        <begin position="150"/>
        <end position="201"/>
    </location>
</feature>
<protein>
    <submittedName>
        <fullName evidence="11">Trichome birefringence-like protein</fullName>
    </submittedName>
</protein>
<keyword evidence="5 8" id="KW-1133">Transmembrane helix</keyword>
<organism evidence="11 12">
    <name type="scientific">Actinidia rufa</name>
    <dbReference type="NCBI Taxonomy" id="165716"/>
    <lineage>
        <taxon>Eukaryota</taxon>
        <taxon>Viridiplantae</taxon>
        <taxon>Streptophyta</taxon>
        <taxon>Embryophyta</taxon>
        <taxon>Tracheophyta</taxon>
        <taxon>Spermatophyta</taxon>
        <taxon>Magnoliopsida</taxon>
        <taxon>eudicotyledons</taxon>
        <taxon>Gunneridae</taxon>
        <taxon>Pentapetalae</taxon>
        <taxon>asterids</taxon>
        <taxon>Ericales</taxon>
        <taxon>Actinidiaceae</taxon>
        <taxon>Actinidia</taxon>
    </lineage>
</organism>
<evidence type="ECO:0000313" key="11">
    <source>
        <dbReference type="EMBL" id="GFZ12975.1"/>
    </source>
</evidence>
<evidence type="ECO:0000259" key="10">
    <source>
        <dbReference type="Pfam" id="PF14416"/>
    </source>
</evidence>
<dbReference type="AlphaFoldDB" id="A0A7J0GQ87"/>
<evidence type="ECO:0000256" key="1">
    <source>
        <dbReference type="ARBA" id="ARBA00004167"/>
    </source>
</evidence>
<evidence type="ECO:0000256" key="6">
    <source>
        <dbReference type="ARBA" id="ARBA00023136"/>
    </source>
</evidence>
<gene>
    <name evidence="11" type="ORF">Acr_23g0013600</name>
</gene>
<keyword evidence="6 8" id="KW-0472">Membrane</keyword>
<evidence type="ECO:0000256" key="4">
    <source>
        <dbReference type="ARBA" id="ARBA00022968"/>
    </source>
</evidence>
<reference evidence="11 12" key="1">
    <citation type="submission" date="2019-07" db="EMBL/GenBank/DDBJ databases">
        <title>De Novo Assembly of kiwifruit Actinidia rufa.</title>
        <authorList>
            <person name="Sugita-Konishi S."/>
            <person name="Sato K."/>
            <person name="Mori E."/>
            <person name="Abe Y."/>
            <person name="Kisaki G."/>
            <person name="Hamano K."/>
            <person name="Suezawa K."/>
            <person name="Otani M."/>
            <person name="Fukuda T."/>
            <person name="Manabe T."/>
            <person name="Gomi K."/>
            <person name="Tabuchi M."/>
            <person name="Akimitsu K."/>
            <person name="Kataoka I."/>
        </authorList>
    </citation>
    <scope>NUCLEOTIDE SEQUENCE [LARGE SCALE GENOMIC DNA]</scope>
    <source>
        <strain evidence="12">cv. Fuchu</strain>
    </source>
</reference>
<evidence type="ECO:0000256" key="2">
    <source>
        <dbReference type="ARBA" id="ARBA00007727"/>
    </source>
</evidence>
<feature type="transmembrane region" description="Helical" evidence="8">
    <location>
        <begin position="45"/>
        <end position="63"/>
    </location>
</feature>
<dbReference type="PANTHER" id="PTHR32285:SF242">
    <property type="entry name" value="PMR5_CAS1P GDSL_SGNH-LIKE ACYL-ESTERASE FAMILY PROTEIN"/>
    <property type="match status" value="1"/>
</dbReference>
<dbReference type="PANTHER" id="PTHR32285">
    <property type="entry name" value="PROTEIN TRICHOME BIREFRINGENCE-LIKE 9-RELATED"/>
    <property type="match status" value="1"/>
</dbReference>
<accession>A0A7J0GQ87</accession>
<evidence type="ECO:0000256" key="7">
    <source>
        <dbReference type="SAM" id="MobiDB-lite"/>
    </source>
</evidence>
<dbReference type="Pfam" id="PF14416">
    <property type="entry name" value="PMR5N"/>
    <property type="match status" value="1"/>
</dbReference>
<keyword evidence="12" id="KW-1185">Reference proteome</keyword>
<comment type="caution">
    <text evidence="11">The sequence shown here is derived from an EMBL/GenBank/DDBJ whole genome shotgun (WGS) entry which is preliminary data.</text>
</comment>
<comment type="similarity">
    <text evidence="2">Belongs to the PC-esterase family. TBL subfamily.</text>
</comment>
<evidence type="ECO:0000313" key="12">
    <source>
        <dbReference type="Proteomes" id="UP000585474"/>
    </source>
</evidence>
<feature type="region of interest" description="Disordered" evidence="7">
    <location>
        <begin position="1"/>
        <end position="27"/>
    </location>
</feature>
<dbReference type="Proteomes" id="UP000585474">
    <property type="component" value="Unassembled WGS sequence"/>
</dbReference>
<dbReference type="GO" id="GO:0016413">
    <property type="term" value="F:O-acetyltransferase activity"/>
    <property type="evidence" value="ECO:0007669"/>
    <property type="project" value="InterPro"/>
</dbReference>
<dbReference type="EMBL" id="BJWL01000023">
    <property type="protein sequence ID" value="GFZ12975.1"/>
    <property type="molecule type" value="Genomic_DNA"/>
</dbReference>
<dbReference type="Pfam" id="PF13839">
    <property type="entry name" value="PC-Esterase"/>
    <property type="match status" value="1"/>
</dbReference>
<dbReference type="InterPro" id="IPR029962">
    <property type="entry name" value="TBL"/>
</dbReference>
<evidence type="ECO:0000256" key="5">
    <source>
        <dbReference type="ARBA" id="ARBA00022989"/>
    </source>
</evidence>
<keyword evidence="3 8" id="KW-0812">Transmembrane</keyword>
<dbReference type="InterPro" id="IPR026057">
    <property type="entry name" value="TBL_C"/>
</dbReference>
<evidence type="ECO:0000256" key="8">
    <source>
        <dbReference type="SAM" id="Phobius"/>
    </source>
</evidence>
<feature type="domain" description="Trichome birefringence-like C-terminal" evidence="9">
    <location>
        <begin position="202"/>
        <end position="486"/>
    </location>
</feature>